<dbReference type="PROSITE" id="PS50103">
    <property type="entry name" value="ZF_C3H1"/>
    <property type="match status" value="3"/>
</dbReference>
<feature type="compositionally biased region" description="Basic and acidic residues" evidence="6">
    <location>
        <begin position="72"/>
        <end position="82"/>
    </location>
</feature>
<dbReference type="InterPro" id="IPR000571">
    <property type="entry name" value="Znf_CCCH"/>
</dbReference>
<evidence type="ECO:0000259" key="7">
    <source>
        <dbReference type="PROSITE" id="PS50103"/>
    </source>
</evidence>
<feature type="zinc finger region" description="C3H1-type" evidence="5">
    <location>
        <begin position="479"/>
        <end position="507"/>
    </location>
</feature>
<dbReference type="GO" id="GO:0008270">
    <property type="term" value="F:zinc ion binding"/>
    <property type="evidence" value="ECO:0007669"/>
    <property type="project" value="UniProtKB-KW"/>
</dbReference>
<dbReference type="InterPro" id="IPR036855">
    <property type="entry name" value="Znf_CCCH_sf"/>
</dbReference>
<dbReference type="VEuPathDB" id="ToxoDB:BESB_039210"/>
<feature type="compositionally biased region" description="Basic and acidic residues" evidence="6">
    <location>
        <begin position="242"/>
        <end position="259"/>
    </location>
</feature>
<evidence type="ECO:0000313" key="9">
    <source>
        <dbReference type="Proteomes" id="UP000224006"/>
    </source>
</evidence>
<dbReference type="GeneID" id="40308902"/>
<dbReference type="SMART" id="SM00356">
    <property type="entry name" value="ZnF_C3H1"/>
    <property type="match status" value="3"/>
</dbReference>
<sequence>MDCESTVSLEGSCADRSSGSCVFRSESRGLAPESAGAVSACGRHRGFDAEVRTRRQAPSRFVCETSATQERSPGREDGRVETKNNNIALPNTGCASEAATEHRWAKGTAVNSQQQAGEVRGDAMSRSPAPQSTEGAARVEPEGERGGLVVTTPRLAEGGGCMMRRCPSAPGAMSSLEQNRLLEQQRLQVQVLHLQRKVILQEQMLLQQQQVHYSCGGGRDLGSAGRVDLDAAASAHPSYTRAGKDDSGKSRRGRNESKGGGRNYCLTDNPYRAGKSGGPPVTDSGHVAGVDASNRVRTVSDTRPKHEKRHVKARSGSAGEAELREYAGGQRQSGRRAGDEGYQKDISTGPSDVSVGDRPASSPGSAGFSAQEFGASNGGRCAKDVIYVCEEPLRDLEDGVEGIAAPSAARPLGQGGRVGNRCRAQSDFTDGTFKKKGGRMEDQFFRIKLCPKYMRGLCRKGARCSYAHAQEELRDVPNLWKTKLCTAYRLGKPCSLEASCPYAHGEEELRSTADYYKTKLCKFWMREGRCDAGKACRHAHGDQELRKRNYRHTELEKFALRHHLDMRQLLDEFRTGRVPAAIQELVCTSGSSGTSSGGGRGHVAASPSSAPMQSAAYAAGADEGTMGRPRFFSFTASCVERKPRSISGESITVASTAATGRGAAEELSCSSDAAAVGAREMTANGSTWGAPGPAYSSIKQQKGSTCSGCAANGAAVSAVGSGGEAPDCERRGGNRGGVHSFSAPGHGHHGGTGRGGRQRHGQHFRNRFDNQPSQQHLQQPHAMPNVADGLKGPPMGVPVLAAAAPKSPSYGIPPSMGPYGSIACHQQAAYPYALNNYAANLAACGGIHAAAAAVAAAAVAQQQQQLEAAAKAAGTPLYQGVSPYLGAPYSSAYAGGIPYSGPVAAAPYAAAAPSSSGTPACTPAPFTPPASGPYSPPAGPFSAGTPTTAGATPSPQTSFSGPGAVPFSPSCASTSPRVSPGREAATSLAVLHAASAATSPYLASTPAPDMAAGSASGSADIVSFASTAQQEYLQGPLIGAPSSAVFALPGSVMNANRETPGTCHGEAATAGGGADSGAEGSDWNNPSCAEVTEGLQLAGTLDGSPLRPPISATGLPVASSNCTTGGERPGSPEHQGVAVCAVPNMTAGTSFCQYGGAPATALGGLPGGASPAVSPCYVPASTYSVYPAAASHAVPVVGVPLNETESVAGRDTGVAGM</sequence>
<gene>
    <name evidence="8" type="ORF">BESB_039210</name>
</gene>
<dbReference type="RefSeq" id="XP_029221472.1">
    <property type="nucleotide sequence ID" value="XM_029362507.1"/>
</dbReference>
<evidence type="ECO:0000256" key="6">
    <source>
        <dbReference type="SAM" id="MobiDB-lite"/>
    </source>
</evidence>
<dbReference type="AlphaFoldDB" id="A0A2A9MNH9"/>
<protein>
    <submittedName>
        <fullName evidence="8">Zinc finger (CCCH type) motif-containing protein</fullName>
    </submittedName>
</protein>
<feature type="domain" description="C3H1-type" evidence="7">
    <location>
        <begin position="515"/>
        <end position="543"/>
    </location>
</feature>
<evidence type="ECO:0000256" key="5">
    <source>
        <dbReference type="PROSITE-ProRule" id="PRU00723"/>
    </source>
</evidence>
<feature type="region of interest" description="Disordered" evidence="6">
    <location>
        <begin position="63"/>
        <end position="91"/>
    </location>
</feature>
<evidence type="ECO:0000256" key="4">
    <source>
        <dbReference type="ARBA" id="ARBA00022833"/>
    </source>
</evidence>
<dbReference type="Gene3D" id="4.10.1000.10">
    <property type="entry name" value="Zinc finger, CCCH-type"/>
    <property type="match status" value="3"/>
</dbReference>
<dbReference type="OrthoDB" id="415459at2759"/>
<feature type="region of interest" description="Disordered" evidence="6">
    <location>
        <begin position="720"/>
        <end position="765"/>
    </location>
</feature>
<dbReference type="EMBL" id="NWUJ01000002">
    <property type="protein sequence ID" value="PFH37463.1"/>
    <property type="molecule type" value="Genomic_DNA"/>
</dbReference>
<feature type="region of interest" description="Disordered" evidence="6">
    <location>
        <begin position="1100"/>
        <end position="1132"/>
    </location>
</feature>
<dbReference type="Proteomes" id="UP000224006">
    <property type="component" value="Chromosome II"/>
</dbReference>
<keyword evidence="2" id="KW-0677">Repeat</keyword>
<reference evidence="8 9" key="1">
    <citation type="submission" date="2017-09" db="EMBL/GenBank/DDBJ databases">
        <title>Genome sequencing of Besnoitia besnoiti strain Bb-Ger1.</title>
        <authorList>
            <person name="Schares G."/>
            <person name="Venepally P."/>
            <person name="Lorenzi H.A."/>
        </authorList>
    </citation>
    <scope>NUCLEOTIDE SEQUENCE [LARGE SCALE GENOMIC DNA]</scope>
    <source>
        <strain evidence="8 9">Bb-Ger1</strain>
    </source>
</reference>
<dbReference type="InterPro" id="IPR045877">
    <property type="entry name" value="ZFP36-like"/>
</dbReference>
<feature type="compositionally biased region" description="Basic residues" evidence="6">
    <location>
        <begin position="746"/>
        <end position="765"/>
    </location>
</feature>
<dbReference type="Pfam" id="PF00642">
    <property type="entry name" value="zf-CCCH"/>
    <property type="match status" value="2"/>
</dbReference>
<dbReference type="PANTHER" id="PTHR12547:SF18">
    <property type="entry name" value="PROTEIN TIS11"/>
    <property type="match status" value="1"/>
</dbReference>
<feature type="region of interest" description="Disordered" evidence="6">
    <location>
        <begin position="109"/>
        <end position="146"/>
    </location>
</feature>
<keyword evidence="1 5" id="KW-0479">Metal-binding</keyword>
<name>A0A2A9MNH9_BESBE</name>
<feature type="compositionally biased region" description="Pro residues" evidence="6">
    <location>
        <begin position="925"/>
        <end position="939"/>
    </location>
</feature>
<keyword evidence="3 5" id="KW-0863">Zinc-finger</keyword>
<dbReference type="KEGG" id="bbes:BESB_039210"/>
<evidence type="ECO:0000313" key="8">
    <source>
        <dbReference type="EMBL" id="PFH37463.1"/>
    </source>
</evidence>
<dbReference type="SUPFAM" id="SSF90229">
    <property type="entry name" value="CCCH zinc finger"/>
    <property type="match status" value="3"/>
</dbReference>
<feature type="domain" description="C3H1-type" evidence="7">
    <location>
        <begin position="444"/>
        <end position="471"/>
    </location>
</feature>
<feature type="compositionally biased region" description="Low complexity" evidence="6">
    <location>
        <begin position="940"/>
        <end position="955"/>
    </location>
</feature>
<evidence type="ECO:0000256" key="1">
    <source>
        <dbReference type="ARBA" id="ARBA00022723"/>
    </source>
</evidence>
<feature type="region of interest" description="Disordered" evidence="6">
    <location>
        <begin position="919"/>
        <end position="980"/>
    </location>
</feature>
<evidence type="ECO:0000256" key="2">
    <source>
        <dbReference type="ARBA" id="ARBA00022737"/>
    </source>
</evidence>
<feature type="zinc finger region" description="C3H1-type" evidence="5">
    <location>
        <begin position="515"/>
        <end position="543"/>
    </location>
</feature>
<organism evidence="8 9">
    <name type="scientific">Besnoitia besnoiti</name>
    <name type="common">Apicomplexan protozoan</name>
    <dbReference type="NCBI Taxonomy" id="94643"/>
    <lineage>
        <taxon>Eukaryota</taxon>
        <taxon>Sar</taxon>
        <taxon>Alveolata</taxon>
        <taxon>Apicomplexa</taxon>
        <taxon>Conoidasida</taxon>
        <taxon>Coccidia</taxon>
        <taxon>Eucoccidiorida</taxon>
        <taxon>Eimeriorina</taxon>
        <taxon>Sarcocystidae</taxon>
        <taxon>Besnoitia</taxon>
    </lineage>
</organism>
<feature type="region of interest" description="Disordered" evidence="6">
    <location>
        <begin position="589"/>
        <end position="610"/>
    </location>
</feature>
<dbReference type="STRING" id="94643.A0A2A9MNH9"/>
<keyword evidence="9" id="KW-1185">Reference proteome</keyword>
<feature type="region of interest" description="Disordered" evidence="6">
    <location>
        <begin position="772"/>
        <end position="791"/>
    </location>
</feature>
<keyword evidence="4 5" id="KW-0862">Zinc</keyword>
<feature type="region of interest" description="Disordered" evidence="6">
    <location>
        <begin position="232"/>
        <end position="373"/>
    </location>
</feature>
<feature type="region of interest" description="Disordered" evidence="6">
    <location>
        <begin position="1058"/>
        <end position="1086"/>
    </location>
</feature>
<feature type="compositionally biased region" description="Low complexity" evidence="6">
    <location>
        <begin position="359"/>
        <end position="370"/>
    </location>
</feature>
<feature type="domain" description="C3H1-type" evidence="7">
    <location>
        <begin position="479"/>
        <end position="507"/>
    </location>
</feature>
<accession>A0A2A9MNH9</accession>
<dbReference type="PANTHER" id="PTHR12547">
    <property type="entry name" value="CCCH ZINC FINGER/TIS11-RELATED"/>
    <property type="match status" value="1"/>
</dbReference>
<dbReference type="GO" id="GO:0003729">
    <property type="term" value="F:mRNA binding"/>
    <property type="evidence" value="ECO:0007669"/>
    <property type="project" value="InterPro"/>
</dbReference>
<proteinExistence type="predicted"/>
<comment type="caution">
    <text evidence="8">The sequence shown here is derived from an EMBL/GenBank/DDBJ whole genome shotgun (WGS) entry which is preliminary data.</text>
</comment>
<feature type="zinc finger region" description="C3H1-type" evidence="5">
    <location>
        <begin position="444"/>
        <end position="471"/>
    </location>
</feature>
<evidence type="ECO:0000256" key="3">
    <source>
        <dbReference type="ARBA" id="ARBA00022771"/>
    </source>
</evidence>